<keyword evidence="7" id="KW-0482">Metalloprotease</keyword>
<evidence type="ECO:0000256" key="7">
    <source>
        <dbReference type="ARBA" id="ARBA00023049"/>
    </source>
</evidence>
<evidence type="ECO:0000313" key="14">
    <source>
        <dbReference type="Proteomes" id="UP000039865"/>
    </source>
</evidence>
<keyword evidence="8" id="KW-0496">Mitochondrion</keyword>
<dbReference type="SUPFAM" id="SSF63411">
    <property type="entry name" value="LuxS/MPP-like metallohydrolase"/>
    <property type="match status" value="1"/>
</dbReference>
<dbReference type="OrthoDB" id="285268at2759"/>
<dbReference type="InterPro" id="IPR011249">
    <property type="entry name" value="Metalloenz_LuxS/M16"/>
</dbReference>
<evidence type="ECO:0000256" key="10">
    <source>
        <dbReference type="SAM" id="Coils"/>
    </source>
</evidence>
<organism evidence="13 14">
    <name type="scientific">Stylonychia lemnae</name>
    <name type="common">Ciliate</name>
    <dbReference type="NCBI Taxonomy" id="5949"/>
    <lineage>
        <taxon>Eukaryota</taxon>
        <taxon>Sar</taxon>
        <taxon>Alveolata</taxon>
        <taxon>Ciliophora</taxon>
        <taxon>Intramacronucleata</taxon>
        <taxon>Spirotrichea</taxon>
        <taxon>Stichotrichia</taxon>
        <taxon>Sporadotrichida</taxon>
        <taxon>Oxytrichidae</taxon>
        <taxon>Stylonychinae</taxon>
        <taxon>Stylonychia</taxon>
    </lineage>
</organism>
<dbReference type="InParanoid" id="A0A078AV44"/>
<gene>
    <name evidence="13" type="primary">Contig8676.g9263</name>
    <name evidence="13" type="ORF">STYLEM_15363</name>
</gene>
<feature type="domain" description="Peptidase M16 C-terminal" evidence="12">
    <location>
        <begin position="239"/>
        <end position="395"/>
    </location>
</feature>
<dbReference type="Gene3D" id="3.30.830.10">
    <property type="entry name" value="Metalloenzyme, LuxS/M16 peptidase-like"/>
    <property type="match status" value="2"/>
</dbReference>
<dbReference type="GO" id="GO:0005739">
    <property type="term" value="C:mitochondrion"/>
    <property type="evidence" value="ECO:0007669"/>
    <property type="project" value="UniProtKB-SubCell"/>
</dbReference>
<sequence>MIQKAFKQKSQLLKIQQRSMSVLGMNSSSMQNAVIHDHNQMKSKLQSQFNRTKLNSLLGDLPTGDIPEPLKYVRPFEVTEISNGIRVCTENWPSPVSAVGVFIGTGSRNETIRTSGAAHFLEHLHFKGSQKRTRRQLEKEVENLGSQLNAYTSREHTLYHMLCFNDNIAHSVEVLGDMLCNSVYDNYHLENEKETIWQELLATNQDYMETLMEGVYLNTYKNHMIGQPILGDIDNIHQITRDMVVDFHRTNYYGQNIVIVGTGSVNHQLLVDLSERHFHKFPKKAVAPINNTEKPVFHSDVMHMIDEEMMNSNSGIFYNSPGWRDKDFYSFLLMQRVFGGYSQERNAAHIGDVHQQFNSMHALLAECPDILRHDCIYSPYSDCGFFGHYIFGNDSFVRQQTHVGEALSEVYGEHFDDVEESPQV</sequence>
<reference evidence="13 14" key="1">
    <citation type="submission" date="2014-06" db="EMBL/GenBank/DDBJ databases">
        <authorList>
            <person name="Swart Estienne"/>
        </authorList>
    </citation>
    <scope>NUCLEOTIDE SEQUENCE [LARGE SCALE GENOMIC DNA]</scope>
    <source>
        <strain evidence="13 14">130c</strain>
    </source>
</reference>
<name>A0A078AV44_STYLE</name>
<proteinExistence type="inferred from homology"/>
<keyword evidence="5" id="KW-0378">Hydrolase</keyword>
<dbReference type="PANTHER" id="PTHR11851:SF149">
    <property type="entry name" value="GH01077P"/>
    <property type="match status" value="1"/>
</dbReference>
<protein>
    <submittedName>
        <fullName evidence="13">Peptidase m16 inactive domain-containing protein</fullName>
    </submittedName>
</protein>
<dbReference type="InterPro" id="IPR001431">
    <property type="entry name" value="Pept_M16_Zn_BS"/>
</dbReference>
<evidence type="ECO:0000259" key="12">
    <source>
        <dbReference type="Pfam" id="PF05193"/>
    </source>
</evidence>
<dbReference type="PANTHER" id="PTHR11851">
    <property type="entry name" value="METALLOPROTEASE"/>
    <property type="match status" value="1"/>
</dbReference>
<evidence type="ECO:0000256" key="5">
    <source>
        <dbReference type="ARBA" id="ARBA00022801"/>
    </source>
</evidence>
<feature type="domain" description="Peptidase M16 N-terminal" evidence="11">
    <location>
        <begin position="86"/>
        <end position="231"/>
    </location>
</feature>
<dbReference type="GO" id="GO:0006508">
    <property type="term" value="P:proteolysis"/>
    <property type="evidence" value="ECO:0007669"/>
    <property type="project" value="UniProtKB-KW"/>
</dbReference>
<evidence type="ECO:0000256" key="8">
    <source>
        <dbReference type="ARBA" id="ARBA00023128"/>
    </source>
</evidence>
<comment type="cofactor">
    <cofactor evidence="1">
        <name>Zn(2+)</name>
        <dbReference type="ChEBI" id="CHEBI:29105"/>
    </cofactor>
</comment>
<comment type="subcellular location">
    <subcellularLocation>
        <location evidence="2">Mitochondrion</location>
    </subcellularLocation>
</comment>
<feature type="coiled-coil region" evidence="10">
    <location>
        <begin position="127"/>
        <end position="154"/>
    </location>
</feature>
<dbReference type="OMA" id="VIMNGIC"/>
<dbReference type="Pfam" id="PF00675">
    <property type="entry name" value="Peptidase_M16"/>
    <property type="match status" value="1"/>
</dbReference>
<dbReference type="EMBL" id="CCKQ01014500">
    <property type="protein sequence ID" value="CDW86270.1"/>
    <property type="molecule type" value="Genomic_DNA"/>
</dbReference>
<evidence type="ECO:0000256" key="2">
    <source>
        <dbReference type="ARBA" id="ARBA00004173"/>
    </source>
</evidence>
<comment type="similarity">
    <text evidence="9">Belongs to the peptidase M16 family.</text>
</comment>
<keyword evidence="14" id="KW-1185">Reference proteome</keyword>
<evidence type="ECO:0000259" key="11">
    <source>
        <dbReference type="Pfam" id="PF00675"/>
    </source>
</evidence>
<evidence type="ECO:0000313" key="13">
    <source>
        <dbReference type="EMBL" id="CDW86270.1"/>
    </source>
</evidence>
<dbReference type="InterPro" id="IPR007863">
    <property type="entry name" value="Peptidase_M16_C"/>
</dbReference>
<dbReference type="FunCoup" id="A0A078AV44">
    <property type="interactions" value="369"/>
</dbReference>
<dbReference type="PROSITE" id="PS00143">
    <property type="entry name" value="INSULINASE"/>
    <property type="match status" value="1"/>
</dbReference>
<keyword evidence="4" id="KW-0479">Metal-binding</keyword>
<keyword evidence="3" id="KW-0645">Protease</keyword>
<dbReference type="AlphaFoldDB" id="A0A078AV44"/>
<evidence type="ECO:0000256" key="1">
    <source>
        <dbReference type="ARBA" id="ARBA00001947"/>
    </source>
</evidence>
<evidence type="ECO:0000256" key="4">
    <source>
        <dbReference type="ARBA" id="ARBA00022723"/>
    </source>
</evidence>
<dbReference type="GO" id="GO:0046872">
    <property type="term" value="F:metal ion binding"/>
    <property type="evidence" value="ECO:0007669"/>
    <property type="project" value="UniProtKB-KW"/>
</dbReference>
<dbReference type="GO" id="GO:0004222">
    <property type="term" value="F:metalloendopeptidase activity"/>
    <property type="evidence" value="ECO:0007669"/>
    <property type="project" value="InterPro"/>
</dbReference>
<evidence type="ECO:0000256" key="6">
    <source>
        <dbReference type="ARBA" id="ARBA00022833"/>
    </source>
</evidence>
<keyword evidence="10" id="KW-0175">Coiled coil</keyword>
<accession>A0A078AV44</accession>
<evidence type="ECO:0000256" key="3">
    <source>
        <dbReference type="ARBA" id="ARBA00022670"/>
    </source>
</evidence>
<dbReference type="Pfam" id="PF05193">
    <property type="entry name" value="Peptidase_M16_C"/>
    <property type="match status" value="1"/>
</dbReference>
<evidence type="ECO:0000256" key="9">
    <source>
        <dbReference type="RuleBase" id="RU004447"/>
    </source>
</evidence>
<dbReference type="Proteomes" id="UP000039865">
    <property type="component" value="Unassembled WGS sequence"/>
</dbReference>
<dbReference type="InterPro" id="IPR050361">
    <property type="entry name" value="MPP/UQCRC_Complex"/>
</dbReference>
<keyword evidence="6" id="KW-0862">Zinc</keyword>
<dbReference type="InterPro" id="IPR011765">
    <property type="entry name" value="Pept_M16_N"/>
</dbReference>